<evidence type="ECO:0000256" key="12">
    <source>
        <dbReference type="ARBA" id="ARBA00023180"/>
    </source>
</evidence>
<dbReference type="EMBL" id="AP028909">
    <property type="protein sequence ID" value="BES88651.1"/>
    <property type="molecule type" value="Genomic_DNA"/>
</dbReference>
<evidence type="ECO:0000259" key="25">
    <source>
        <dbReference type="Pfam" id="PF21222"/>
    </source>
</evidence>
<keyword evidence="6 20" id="KW-0812">Transmembrane</keyword>
<keyword evidence="13" id="KW-0966">Cell projection</keyword>
<evidence type="ECO:0000256" key="2">
    <source>
        <dbReference type="ARBA" id="ARBA00004158"/>
    </source>
</evidence>
<evidence type="ECO:0000256" key="9">
    <source>
        <dbReference type="ARBA" id="ARBA00022989"/>
    </source>
</evidence>
<comment type="function">
    <text evidence="16">Plays a role in short-term synaptic plasticity in a subset of GABAergic neurons in the brain.</text>
</comment>
<dbReference type="Proteomes" id="UP001307889">
    <property type="component" value="Chromosome 1"/>
</dbReference>
<dbReference type="InterPro" id="IPR048528">
    <property type="entry name" value="Lamp2-like_luminal"/>
</dbReference>
<evidence type="ECO:0000256" key="5">
    <source>
        <dbReference type="ARBA" id="ARBA00009644"/>
    </source>
</evidence>
<evidence type="ECO:0000256" key="18">
    <source>
        <dbReference type="ARBA" id="ARBA00074379"/>
    </source>
</evidence>
<feature type="chain" id="PRO_5045823579" description="Lysosome-associated membrane glycoprotein 5" evidence="23">
    <location>
        <begin position="19"/>
        <end position="330"/>
    </location>
</feature>
<dbReference type="InterPro" id="IPR048524">
    <property type="entry name" value="Lamp2-like_TM"/>
</dbReference>
<evidence type="ECO:0000256" key="6">
    <source>
        <dbReference type="ARBA" id="ARBA00022692"/>
    </source>
</evidence>
<gene>
    <name evidence="26" type="ORF">NTJ_01459</name>
</gene>
<organism evidence="26 27">
    <name type="scientific">Nesidiocoris tenuis</name>
    <dbReference type="NCBI Taxonomy" id="355587"/>
    <lineage>
        <taxon>Eukaryota</taxon>
        <taxon>Metazoa</taxon>
        <taxon>Ecdysozoa</taxon>
        <taxon>Arthropoda</taxon>
        <taxon>Hexapoda</taxon>
        <taxon>Insecta</taxon>
        <taxon>Pterygota</taxon>
        <taxon>Neoptera</taxon>
        <taxon>Paraneoptera</taxon>
        <taxon>Hemiptera</taxon>
        <taxon>Heteroptera</taxon>
        <taxon>Panheteroptera</taxon>
        <taxon>Cimicomorpha</taxon>
        <taxon>Miridae</taxon>
        <taxon>Dicyphina</taxon>
        <taxon>Nesidiocoris</taxon>
    </lineage>
</organism>
<feature type="signal peptide" evidence="23">
    <location>
        <begin position="1"/>
        <end position="18"/>
    </location>
</feature>
<evidence type="ECO:0000256" key="3">
    <source>
        <dbReference type="ARBA" id="ARBA00004172"/>
    </source>
</evidence>
<evidence type="ECO:0000256" key="10">
    <source>
        <dbReference type="ARBA" id="ARBA00023018"/>
    </source>
</evidence>
<evidence type="ECO:0000259" key="24">
    <source>
        <dbReference type="Pfam" id="PF01299"/>
    </source>
</evidence>
<feature type="domain" description="Lysosome-associated membrane glycoprotein 2-like transmembrane" evidence="25">
    <location>
        <begin position="296"/>
        <end position="324"/>
    </location>
</feature>
<evidence type="ECO:0000256" key="16">
    <source>
        <dbReference type="ARBA" id="ARBA00053950"/>
    </source>
</evidence>
<feature type="region of interest" description="Disordered" evidence="21">
    <location>
        <begin position="19"/>
        <end position="126"/>
    </location>
</feature>
<feature type="domain" description="Lysosome-associated membrane glycoprotein 2-like luminal" evidence="24">
    <location>
        <begin position="126"/>
        <end position="274"/>
    </location>
</feature>
<keyword evidence="11 20" id="KW-0472">Membrane</keyword>
<evidence type="ECO:0000256" key="13">
    <source>
        <dbReference type="ARBA" id="ARBA00023273"/>
    </source>
</evidence>
<dbReference type="Pfam" id="PF21222">
    <property type="entry name" value="Lamp2_2nd"/>
    <property type="match status" value="1"/>
</dbReference>
<evidence type="ECO:0000256" key="14">
    <source>
        <dbReference type="ARBA" id="ARBA00023329"/>
    </source>
</evidence>
<evidence type="ECO:0000256" key="22">
    <source>
        <dbReference type="SAM" id="Phobius"/>
    </source>
</evidence>
<dbReference type="PANTHER" id="PTHR11506:SF35">
    <property type="entry name" value="LYSOSOME-ASSOCIATED MEMBRANE GLYCOPROTEIN 5"/>
    <property type="match status" value="1"/>
</dbReference>
<keyword evidence="10" id="KW-0770">Synapse</keyword>
<evidence type="ECO:0000256" key="20">
    <source>
        <dbReference type="PROSITE-ProRule" id="PRU00740"/>
    </source>
</evidence>
<evidence type="ECO:0000313" key="26">
    <source>
        <dbReference type="EMBL" id="BES88651.1"/>
    </source>
</evidence>
<comment type="caution">
    <text evidence="20">Lacks conserved residue(s) required for the propagation of feature annotation.</text>
</comment>
<sequence length="330" mass="35388">MKLKILFCALLAIGLVFAETEEPEKKKTTPGTTTTTEEPVTTPKPSPKPSPTPSTSSPKPSPTPTPTPLPPKPSPTSPTPTPSSPTPTPTSPAPTPTSPAPTPTTPAPTPTSPAPAPTPPPKEYFWNVTDGHGQNCILAKADISLELKYTNTSKHEVNKKLTIPQNATNTGRCSNVTQVLSILFDGNNTLDFVFTKTDDKEGFRVSSINSTIVVEENVLVHLGFAGLNAFKTKLNTSYDCPWSDPATLEQNDGDRNQTKAQIRVVMHNIQVEAFRNSTNNEFSKIYSCANDSPDIVPIMVGIALAILVAVVLIAYLVGRRNTQAQGYVSM</sequence>
<proteinExistence type="inferred from homology"/>
<dbReference type="PROSITE" id="PS51407">
    <property type="entry name" value="LAMP_3"/>
    <property type="match status" value="1"/>
</dbReference>
<evidence type="ECO:0000256" key="15">
    <source>
        <dbReference type="ARBA" id="ARBA00029428"/>
    </source>
</evidence>
<keyword evidence="7 23" id="KW-0732">Signal</keyword>
<feature type="compositionally biased region" description="Low complexity" evidence="21">
    <location>
        <begin position="29"/>
        <end position="41"/>
    </location>
</feature>
<evidence type="ECO:0000256" key="7">
    <source>
        <dbReference type="ARBA" id="ARBA00022729"/>
    </source>
</evidence>
<reference evidence="26 27" key="1">
    <citation type="submission" date="2023-09" db="EMBL/GenBank/DDBJ databases">
        <title>Nesidiocoris tenuis whole genome shotgun sequence.</title>
        <authorList>
            <person name="Shibata T."/>
            <person name="Shimoda M."/>
            <person name="Kobayashi T."/>
            <person name="Uehara T."/>
        </authorList>
    </citation>
    <scope>NUCLEOTIDE SEQUENCE [LARGE SCALE GENOMIC DNA]</scope>
    <source>
        <strain evidence="26 27">Japan</strain>
    </source>
</reference>
<evidence type="ECO:0000256" key="23">
    <source>
        <dbReference type="SAM" id="SignalP"/>
    </source>
</evidence>
<dbReference type="InterPro" id="IPR002000">
    <property type="entry name" value="Lysosome-assoc_membr_glycop"/>
</dbReference>
<feature type="transmembrane region" description="Helical" evidence="22">
    <location>
        <begin position="295"/>
        <end position="317"/>
    </location>
</feature>
<evidence type="ECO:0000256" key="11">
    <source>
        <dbReference type="ARBA" id="ARBA00023136"/>
    </source>
</evidence>
<feature type="compositionally biased region" description="Pro residues" evidence="21">
    <location>
        <begin position="42"/>
        <end position="52"/>
    </location>
</feature>
<evidence type="ECO:0000256" key="21">
    <source>
        <dbReference type="SAM" id="MobiDB-lite"/>
    </source>
</evidence>
<comment type="similarity">
    <text evidence="5 20">Belongs to the LAMP family.</text>
</comment>
<evidence type="ECO:0000256" key="19">
    <source>
        <dbReference type="ARBA" id="ARBA00076257"/>
    </source>
</evidence>
<keyword evidence="8" id="KW-0967">Endosome</keyword>
<dbReference type="Pfam" id="PF01299">
    <property type="entry name" value="Lamp2-like_luminal"/>
    <property type="match status" value="1"/>
</dbReference>
<evidence type="ECO:0000313" key="27">
    <source>
        <dbReference type="Proteomes" id="UP001307889"/>
    </source>
</evidence>
<name>A0ABN7ACU5_9HEMI</name>
<dbReference type="PANTHER" id="PTHR11506">
    <property type="entry name" value="LYSOSOME-ASSOCIATED MEMBRANE GLYCOPROTEIN"/>
    <property type="match status" value="1"/>
</dbReference>
<protein>
    <recommendedName>
        <fullName evidence="18">Lysosome-associated membrane glycoprotein 5</fullName>
    </recommendedName>
    <alternativeName>
        <fullName evidence="19">Lysosome-associated membrane protein 5</fullName>
    </alternativeName>
</protein>
<feature type="compositionally biased region" description="Pro residues" evidence="21">
    <location>
        <begin position="59"/>
        <end position="122"/>
    </location>
</feature>
<keyword evidence="14" id="KW-0968">Cytoplasmic vesicle</keyword>
<keyword evidence="12" id="KW-0325">Glycoprotein</keyword>
<accession>A0ABN7ACU5</accession>
<comment type="subcellular location">
    <subcellularLocation>
        <location evidence="4">Cell projection</location>
        <location evidence="4">Dendrite</location>
    </subcellularLocation>
    <subcellularLocation>
        <location evidence="17">Cell projection</location>
        <location evidence="17">Growth cone membrane</location>
        <topology evidence="17">Single-pass type I membrane protein</topology>
    </subcellularLocation>
    <subcellularLocation>
        <location evidence="15">Cytoplasmic vesicle</location>
        <location evidence="15">Secretory vesicle</location>
        <location evidence="15">Synaptic vesicle membrane</location>
        <topology evidence="15">Single-pass type I membrane protein</topology>
    </subcellularLocation>
    <subcellularLocation>
        <location evidence="2">Early endosome membrane</location>
        <topology evidence="2">Single-pass type I membrane protein</topology>
    </subcellularLocation>
    <subcellularLocation>
        <location evidence="1">Endoplasmic reticulum-Golgi intermediate compartment membrane</location>
        <topology evidence="1">Single-pass type I membrane protein</topology>
    </subcellularLocation>
    <subcellularLocation>
        <location evidence="20">Membrane</location>
        <topology evidence="20">Single-pass type I membrane protein</topology>
    </subcellularLocation>
    <subcellularLocation>
        <location evidence="3">Recycling endosome</location>
    </subcellularLocation>
</comment>
<dbReference type="PRINTS" id="PR01217">
    <property type="entry name" value="PRICHEXTENSN"/>
</dbReference>
<evidence type="ECO:0000256" key="8">
    <source>
        <dbReference type="ARBA" id="ARBA00022753"/>
    </source>
</evidence>
<evidence type="ECO:0000256" key="1">
    <source>
        <dbReference type="ARBA" id="ARBA00004151"/>
    </source>
</evidence>
<dbReference type="Gene3D" id="2.40.160.110">
    <property type="match status" value="1"/>
</dbReference>
<keyword evidence="27" id="KW-1185">Reference proteome</keyword>
<keyword evidence="9 22" id="KW-1133">Transmembrane helix</keyword>
<evidence type="ECO:0000256" key="17">
    <source>
        <dbReference type="ARBA" id="ARBA00060492"/>
    </source>
</evidence>
<evidence type="ECO:0000256" key="4">
    <source>
        <dbReference type="ARBA" id="ARBA00004279"/>
    </source>
</evidence>